<dbReference type="InterPro" id="IPR036412">
    <property type="entry name" value="HAD-like_sf"/>
</dbReference>
<organism evidence="1">
    <name type="scientific">Arcella intermedia</name>
    <dbReference type="NCBI Taxonomy" id="1963864"/>
    <lineage>
        <taxon>Eukaryota</taxon>
        <taxon>Amoebozoa</taxon>
        <taxon>Tubulinea</taxon>
        <taxon>Elardia</taxon>
        <taxon>Arcellinida</taxon>
        <taxon>Sphaerothecina</taxon>
        <taxon>Arcellidae</taxon>
        <taxon>Arcella</taxon>
    </lineage>
</organism>
<dbReference type="GO" id="GO:0003993">
    <property type="term" value="F:acid phosphatase activity"/>
    <property type="evidence" value="ECO:0007669"/>
    <property type="project" value="TreeGrafter"/>
</dbReference>
<protein>
    <recommendedName>
        <fullName evidence="2">Magnesium-dependent phosphatase-1</fullName>
    </recommendedName>
</protein>
<dbReference type="InterPro" id="IPR010033">
    <property type="entry name" value="HAD_SF_ppase_IIIC"/>
</dbReference>
<proteinExistence type="predicted"/>
<accession>A0A6B2LTR1</accession>
<dbReference type="EMBL" id="GIBP01011291">
    <property type="protein sequence ID" value="NDV40260.1"/>
    <property type="molecule type" value="Transcribed_RNA"/>
</dbReference>
<dbReference type="Gene3D" id="3.40.50.1000">
    <property type="entry name" value="HAD superfamily/HAD-like"/>
    <property type="match status" value="1"/>
</dbReference>
<dbReference type="PANTHER" id="PTHR17901">
    <property type="entry name" value="MAGNESIUM-DEPENDENT PHOSPHATASE 1 MDP1"/>
    <property type="match status" value="1"/>
</dbReference>
<dbReference type="PANTHER" id="PTHR17901:SF14">
    <property type="entry name" value="MAGNESIUM-DEPENDENT PHOSPHATASE 1"/>
    <property type="match status" value="1"/>
</dbReference>
<dbReference type="NCBIfam" id="TIGR01685">
    <property type="entry name" value="MDP-1"/>
    <property type="match status" value="1"/>
</dbReference>
<dbReference type="SUPFAM" id="SSF56784">
    <property type="entry name" value="HAD-like"/>
    <property type="match status" value="1"/>
</dbReference>
<dbReference type="Pfam" id="PF12689">
    <property type="entry name" value="Acid_PPase"/>
    <property type="match status" value="1"/>
</dbReference>
<reference evidence="1" key="1">
    <citation type="journal article" date="2020" name="J. Eukaryot. Microbiol.">
        <title>De novo Sequencing, Assembly and Annotation of the Transcriptome for the Free-Living Testate Amoeba Arcella intermedia.</title>
        <authorList>
            <person name="Ribeiro G.M."/>
            <person name="Porfirio-Sousa A.L."/>
            <person name="Maurer-Alcala X.X."/>
            <person name="Katz L.A."/>
            <person name="Lahr D.J.G."/>
        </authorList>
    </citation>
    <scope>NUCLEOTIDE SEQUENCE</scope>
</reference>
<dbReference type="AlphaFoldDB" id="A0A6B2LTR1"/>
<name>A0A6B2LTR1_9EUKA</name>
<evidence type="ECO:0000313" key="1">
    <source>
        <dbReference type="EMBL" id="NDV40260.1"/>
    </source>
</evidence>
<dbReference type="InterPro" id="IPR023214">
    <property type="entry name" value="HAD_sf"/>
</dbReference>
<evidence type="ECO:0008006" key="2">
    <source>
        <dbReference type="Google" id="ProtNLM"/>
    </source>
</evidence>
<dbReference type="InterPro" id="IPR010036">
    <property type="entry name" value="MDP_1_eu_arc"/>
</dbReference>
<sequence length="105" mass="12278">MFPRMVVFDLDYTLWPFWVDTHVQPPFKIVGGKVQDRFKYKISLYPDVMEILDLLKSKGSILGIASRTEAPSAARSLLEIMNINHYFHHQEIYPGLFCYLNDILN</sequence>
<dbReference type="NCBIfam" id="TIGR01681">
    <property type="entry name" value="HAD-SF-IIIC"/>
    <property type="match status" value="1"/>
</dbReference>